<dbReference type="STRING" id="177439.DP1247"/>
<dbReference type="EMBL" id="CR522870">
    <property type="protein sequence ID" value="CAG35976.1"/>
    <property type="molecule type" value="Genomic_DNA"/>
</dbReference>
<dbReference type="InterPro" id="IPR017871">
    <property type="entry name" value="ABC_transporter-like_CS"/>
</dbReference>
<evidence type="ECO:0000256" key="1">
    <source>
        <dbReference type="ARBA" id="ARBA00022737"/>
    </source>
</evidence>
<dbReference type="SUPFAM" id="SSF52540">
    <property type="entry name" value="P-loop containing nucleoside triphosphate hydrolases"/>
    <property type="match status" value="2"/>
</dbReference>
<keyword evidence="6" id="KW-0175">Coiled coil</keyword>
<dbReference type="Proteomes" id="UP000000602">
    <property type="component" value="Chromosome"/>
</dbReference>
<evidence type="ECO:0000256" key="2">
    <source>
        <dbReference type="ARBA" id="ARBA00022741"/>
    </source>
</evidence>
<evidence type="ECO:0000313" key="10">
    <source>
        <dbReference type="Proteomes" id="UP000000602"/>
    </source>
</evidence>
<comment type="similarity">
    <text evidence="4">Belongs to the ABC transporter superfamily. ABCF family. YbiT subfamily.</text>
</comment>
<feature type="domain" description="ABC transporter" evidence="8">
    <location>
        <begin position="333"/>
        <end position="547"/>
    </location>
</feature>
<feature type="region of interest" description="Disordered" evidence="7">
    <location>
        <begin position="546"/>
        <end position="580"/>
    </location>
</feature>
<dbReference type="FunFam" id="3.40.50.300:FF:000011">
    <property type="entry name" value="Putative ABC transporter ATP-binding component"/>
    <property type="match status" value="1"/>
</dbReference>
<dbReference type="InterPro" id="IPR032524">
    <property type="entry name" value="ABC_tran_C"/>
</dbReference>
<evidence type="ECO:0000259" key="8">
    <source>
        <dbReference type="PROSITE" id="PS50893"/>
    </source>
</evidence>
<dbReference type="InterPro" id="IPR037118">
    <property type="entry name" value="Val-tRNA_synth_C_sf"/>
</dbReference>
<dbReference type="Gene3D" id="3.40.50.300">
    <property type="entry name" value="P-loop containing nucleotide triphosphate hydrolases"/>
    <property type="match status" value="2"/>
</dbReference>
<dbReference type="InterPro" id="IPR032781">
    <property type="entry name" value="ABC_tran_Xtn"/>
</dbReference>
<dbReference type="Gene3D" id="1.10.287.380">
    <property type="entry name" value="Valyl-tRNA synthetase, C-terminal domain"/>
    <property type="match status" value="1"/>
</dbReference>
<dbReference type="eggNOG" id="COG0488">
    <property type="taxonomic scope" value="Bacteria"/>
</dbReference>
<dbReference type="SMART" id="SM00382">
    <property type="entry name" value="AAA"/>
    <property type="match status" value="2"/>
</dbReference>
<proteinExistence type="inferred from homology"/>
<dbReference type="Pfam" id="PF00005">
    <property type="entry name" value="ABC_tran"/>
    <property type="match status" value="2"/>
</dbReference>
<dbReference type="PANTHER" id="PTHR42855:SF2">
    <property type="entry name" value="DRUG RESISTANCE ABC TRANSPORTER,ATP-BINDING PROTEIN"/>
    <property type="match status" value="1"/>
</dbReference>
<dbReference type="InterPro" id="IPR003593">
    <property type="entry name" value="AAA+_ATPase"/>
</dbReference>
<keyword evidence="3 9" id="KW-0067">ATP-binding</keyword>
<reference evidence="10" key="1">
    <citation type="journal article" date="2004" name="Environ. Microbiol.">
        <title>The genome of Desulfotalea psychrophila, a sulfate-reducing bacterium from permanently cold Arctic sediments.</title>
        <authorList>
            <person name="Rabus R."/>
            <person name="Ruepp A."/>
            <person name="Frickey T."/>
            <person name="Rattei T."/>
            <person name="Fartmann B."/>
            <person name="Stark M."/>
            <person name="Bauer M."/>
            <person name="Zibat A."/>
            <person name="Lombardot T."/>
            <person name="Becker I."/>
            <person name="Amann J."/>
            <person name="Gellner K."/>
            <person name="Teeling H."/>
            <person name="Leuschner W.D."/>
            <person name="Gloeckner F.-O."/>
            <person name="Lupas A.N."/>
            <person name="Amann R."/>
            <person name="Klenk H.-P."/>
        </authorList>
    </citation>
    <scope>NUCLEOTIDE SEQUENCE [LARGE SCALE GENOMIC DNA]</scope>
    <source>
        <strain evidence="10">DSM 12343 / LSv54</strain>
    </source>
</reference>
<gene>
    <name evidence="9" type="ordered locus">DP1247</name>
</gene>
<evidence type="ECO:0000256" key="3">
    <source>
        <dbReference type="ARBA" id="ARBA00022840"/>
    </source>
</evidence>
<dbReference type="HOGENOM" id="CLU_000604_36_0_7"/>
<evidence type="ECO:0000256" key="5">
    <source>
        <dbReference type="ARBA" id="ARBA00074044"/>
    </source>
</evidence>
<name>Q6ANU8_DESPS</name>
<dbReference type="PROSITE" id="PS50893">
    <property type="entry name" value="ABC_TRANSPORTER_2"/>
    <property type="match status" value="2"/>
</dbReference>
<dbReference type="InterPro" id="IPR003439">
    <property type="entry name" value="ABC_transporter-like_ATP-bd"/>
</dbReference>
<dbReference type="PANTHER" id="PTHR42855">
    <property type="entry name" value="ABC TRANSPORTER ATP-BINDING SUBUNIT"/>
    <property type="match status" value="1"/>
</dbReference>
<dbReference type="Pfam" id="PF16326">
    <property type="entry name" value="ABC_tran_CTD"/>
    <property type="match status" value="1"/>
</dbReference>
<feature type="compositionally biased region" description="Basic and acidic residues" evidence="7">
    <location>
        <begin position="546"/>
        <end position="555"/>
    </location>
</feature>
<dbReference type="InterPro" id="IPR051309">
    <property type="entry name" value="ABCF_ATPase"/>
</dbReference>
<dbReference type="GO" id="GO:0003677">
    <property type="term" value="F:DNA binding"/>
    <property type="evidence" value="ECO:0007669"/>
    <property type="project" value="InterPro"/>
</dbReference>
<dbReference type="FunFam" id="3.40.50.300:FF:000070">
    <property type="entry name" value="Putative ABC transporter ATP-binding component"/>
    <property type="match status" value="1"/>
</dbReference>
<dbReference type="GO" id="GO:0005524">
    <property type="term" value="F:ATP binding"/>
    <property type="evidence" value="ECO:0007669"/>
    <property type="project" value="UniProtKB-KW"/>
</dbReference>
<evidence type="ECO:0000256" key="6">
    <source>
        <dbReference type="SAM" id="Coils"/>
    </source>
</evidence>
<protein>
    <recommendedName>
        <fullName evidence="5">Probable ATP-binding protein YbiT</fullName>
    </recommendedName>
</protein>
<dbReference type="AlphaFoldDB" id="Q6ANU8"/>
<keyword evidence="1" id="KW-0677">Repeat</keyword>
<evidence type="ECO:0000313" key="9">
    <source>
        <dbReference type="EMBL" id="CAG35976.1"/>
    </source>
</evidence>
<evidence type="ECO:0000256" key="4">
    <source>
        <dbReference type="ARBA" id="ARBA00061551"/>
    </source>
</evidence>
<sequence length="669" mass="74817">MWRSLDVLSVNRLDIRYGEKHLFKNVSVQVNRGNRIALVGVNGAGKTTLLKIMAGVSATDDGVVTCSKQFTVGYLPQESEPSTSAISLYEEAKKAFAPIIALQEEVDVLHQTISCCDAQDPTLEKLLQRQGELQHRLDGSAIYSMRAKIEKVLDGLGFTSEDMEKELHSFSGGWQMRLRLAKMLLEAPSVLLLDEPTNHLDLETLRWLEQFLISYDGAMVVISHDRSFLDKATTMTWEVSLGNVNIFKGNYSYYVKEKQERLAVERGAYENQQAKIRQTMLFVDRFRSKATKAKQVQSRVKQLEKMEMVELSAEDQQIHFSFPPAPPSGRDMLSVKGLSKSYRGKTVFKDAEFELQRGDKVAVVGVNGAGKSTLLKILAGEIEADAGQKKFGSGVVKTYFGQHQAQELSPQLSALDTMALSGEALSITRQRSLLGAFLFRGDEVDKKVAVLSGGEKSRLALAKMIAIPANCMLLDEPTNHLDMNSQDILQEAMGQYDGTIIVVSHNRYFLDTFVNKVFEVKDGKINVYGGNVTEYLQKVEAIAEEGKRQEQDATRQESVQEPGEGSGQNRKERKKQEAQRRQERSKLLGSWLKVAEESEKQVENIEEEKEALEVTMADPALYSDEDAWSAVSADYEACKTRLERAYASWEEAQGKIEEGEAKLALKYGE</sequence>
<dbReference type="GO" id="GO:0016887">
    <property type="term" value="F:ATP hydrolysis activity"/>
    <property type="evidence" value="ECO:0007669"/>
    <property type="project" value="InterPro"/>
</dbReference>
<organism evidence="9 10">
    <name type="scientific">Desulfotalea psychrophila (strain LSv54 / DSM 12343)</name>
    <dbReference type="NCBI Taxonomy" id="177439"/>
    <lineage>
        <taxon>Bacteria</taxon>
        <taxon>Pseudomonadati</taxon>
        <taxon>Thermodesulfobacteriota</taxon>
        <taxon>Desulfobulbia</taxon>
        <taxon>Desulfobulbales</taxon>
        <taxon>Desulfocapsaceae</taxon>
        <taxon>Desulfotalea</taxon>
    </lineage>
</organism>
<accession>Q6ANU8</accession>
<dbReference type="Pfam" id="PF12848">
    <property type="entry name" value="ABC_tran_Xtn"/>
    <property type="match status" value="1"/>
</dbReference>
<dbReference type="PROSITE" id="PS00211">
    <property type="entry name" value="ABC_TRANSPORTER_1"/>
    <property type="match status" value="2"/>
</dbReference>
<feature type="coiled-coil region" evidence="6">
    <location>
        <begin position="588"/>
        <end position="615"/>
    </location>
</feature>
<feature type="domain" description="ABC transporter" evidence="8">
    <location>
        <begin position="5"/>
        <end position="266"/>
    </location>
</feature>
<keyword evidence="10" id="KW-1185">Reference proteome</keyword>
<evidence type="ECO:0000256" key="7">
    <source>
        <dbReference type="SAM" id="MobiDB-lite"/>
    </source>
</evidence>
<dbReference type="CDD" id="cd03221">
    <property type="entry name" value="ABCF_EF-3"/>
    <property type="match status" value="2"/>
</dbReference>
<dbReference type="KEGG" id="dps:DP1247"/>
<keyword evidence="2" id="KW-0547">Nucleotide-binding</keyword>
<dbReference type="InterPro" id="IPR027417">
    <property type="entry name" value="P-loop_NTPase"/>
</dbReference>